<evidence type="ECO:0000256" key="2">
    <source>
        <dbReference type="ARBA" id="ARBA00022723"/>
    </source>
</evidence>
<feature type="domain" description="Succinylglutamate desuccinylase/Aspartoacylase catalytic" evidence="5">
    <location>
        <begin position="47"/>
        <end position="204"/>
    </location>
</feature>
<dbReference type="GO" id="GO:0046872">
    <property type="term" value="F:metal ion binding"/>
    <property type="evidence" value="ECO:0007669"/>
    <property type="project" value="UniProtKB-KW"/>
</dbReference>
<evidence type="ECO:0000313" key="7">
    <source>
        <dbReference type="Proteomes" id="UP000612456"/>
    </source>
</evidence>
<evidence type="ECO:0000259" key="5">
    <source>
        <dbReference type="Pfam" id="PF24827"/>
    </source>
</evidence>
<keyword evidence="7" id="KW-1185">Reference proteome</keyword>
<keyword evidence="2" id="KW-0479">Metal-binding</keyword>
<gene>
    <name evidence="6" type="ORF">GCM10010911_06750</name>
</gene>
<dbReference type="SUPFAM" id="SSF53187">
    <property type="entry name" value="Zn-dependent exopeptidases"/>
    <property type="match status" value="1"/>
</dbReference>
<dbReference type="AlphaFoldDB" id="A0A916YMD9"/>
<comment type="caution">
    <text evidence="6">The sequence shown here is derived from an EMBL/GenBank/DDBJ whole genome shotgun (WGS) entry which is preliminary data.</text>
</comment>
<reference evidence="6" key="1">
    <citation type="journal article" date="2014" name="Int. J. Syst. Evol. Microbiol.">
        <title>Complete genome sequence of Corynebacterium casei LMG S-19264T (=DSM 44701T), isolated from a smear-ripened cheese.</title>
        <authorList>
            <consortium name="US DOE Joint Genome Institute (JGI-PGF)"/>
            <person name="Walter F."/>
            <person name="Albersmeier A."/>
            <person name="Kalinowski J."/>
            <person name="Ruckert C."/>
        </authorList>
    </citation>
    <scope>NUCLEOTIDE SEQUENCE</scope>
    <source>
        <strain evidence="6">CGMCC 1.15178</strain>
    </source>
</reference>
<sequence length="230" mass="25200">MTTIIDIDRFNLNAVQAGTKSSFSLRYTGPGTTISTLPVNVIKSTEPGPTLLIIAAVHGDEYEGVETIIRLFLALQPTDIRGALVLVPIAYMLSYDGVSRTTPEDGCNLAREFPGDPNGTITQRLAWHIQEKLIRHADFLLDLHSGGTNYAVPELVGYYHNDDDEVGRRSRAAAEAFGMEVVWGTRRQSPPAVQYRQLQSSAFHGCIPNASAADAFARRRRNTTVMAPTV</sequence>
<keyword evidence="3" id="KW-0378">Hydrolase</keyword>
<evidence type="ECO:0000256" key="3">
    <source>
        <dbReference type="ARBA" id="ARBA00022801"/>
    </source>
</evidence>
<name>A0A916YMD9_9BACL</name>
<dbReference type="EMBL" id="BMHP01000001">
    <property type="protein sequence ID" value="GGD51845.1"/>
    <property type="molecule type" value="Genomic_DNA"/>
</dbReference>
<dbReference type="InterPro" id="IPR055438">
    <property type="entry name" value="AstE_AspA_cat"/>
</dbReference>
<dbReference type="Pfam" id="PF24827">
    <property type="entry name" value="AstE_AspA_cat"/>
    <property type="match status" value="1"/>
</dbReference>
<proteinExistence type="predicted"/>
<dbReference type="GO" id="GO:0016788">
    <property type="term" value="F:hydrolase activity, acting on ester bonds"/>
    <property type="evidence" value="ECO:0007669"/>
    <property type="project" value="InterPro"/>
</dbReference>
<dbReference type="Proteomes" id="UP000612456">
    <property type="component" value="Unassembled WGS sequence"/>
</dbReference>
<comment type="cofactor">
    <cofactor evidence="1">
        <name>Zn(2+)</name>
        <dbReference type="ChEBI" id="CHEBI:29105"/>
    </cofactor>
</comment>
<keyword evidence="4" id="KW-0862">Zinc</keyword>
<accession>A0A916YMD9</accession>
<evidence type="ECO:0000256" key="4">
    <source>
        <dbReference type="ARBA" id="ARBA00022833"/>
    </source>
</evidence>
<dbReference type="PANTHER" id="PTHR37326:SF1">
    <property type="entry name" value="BLL3975 PROTEIN"/>
    <property type="match status" value="1"/>
</dbReference>
<dbReference type="Gene3D" id="3.40.630.10">
    <property type="entry name" value="Zn peptidases"/>
    <property type="match status" value="1"/>
</dbReference>
<dbReference type="PANTHER" id="PTHR37326">
    <property type="entry name" value="BLL3975 PROTEIN"/>
    <property type="match status" value="1"/>
</dbReference>
<evidence type="ECO:0000313" key="6">
    <source>
        <dbReference type="EMBL" id="GGD51845.1"/>
    </source>
</evidence>
<organism evidence="6 7">
    <name type="scientific">Paenibacillus nasutitermitis</name>
    <dbReference type="NCBI Taxonomy" id="1652958"/>
    <lineage>
        <taxon>Bacteria</taxon>
        <taxon>Bacillati</taxon>
        <taxon>Bacillota</taxon>
        <taxon>Bacilli</taxon>
        <taxon>Bacillales</taxon>
        <taxon>Paenibacillaceae</taxon>
        <taxon>Paenibacillus</taxon>
    </lineage>
</organism>
<reference evidence="6" key="2">
    <citation type="submission" date="2020-09" db="EMBL/GenBank/DDBJ databases">
        <authorList>
            <person name="Sun Q."/>
            <person name="Zhou Y."/>
        </authorList>
    </citation>
    <scope>NUCLEOTIDE SEQUENCE</scope>
    <source>
        <strain evidence="6">CGMCC 1.15178</strain>
    </source>
</reference>
<dbReference type="InterPro" id="IPR053138">
    <property type="entry name" value="N-alpha-Ac-DABA_deacetylase"/>
</dbReference>
<evidence type="ECO:0000256" key="1">
    <source>
        <dbReference type="ARBA" id="ARBA00001947"/>
    </source>
</evidence>
<protein>
    <recommendedName>
        <fullName evidence="5">Succinylglutamate desuccinylase/Aspartoacylase catalytic domain-containing protein</fullName>
    </recommendedName>
</protein>
<dbReference type="CDD" id="cd06230">
    <property type="entry name" value="M14_ASTE_ASPA_like"/>
    <property type="match status" value="1"/>
</dbReference>